<reference evidence="3" key="2">
    <citation type="submission" date="2020-11" db="EMBL/GenBank/DDBJ databases">
        <title>Description of novel Gluconobacter species.</title>
        <authorList>
            <person name="Cleenwerck I."/>
            <person name="Cnockaert M."/>
            <person name="Borremans W."/>
            <person name="Wieme A.D."/>
            <person name="De Vuyst L."/>
            <person name="Vandamme P."/>
        </authorList>
    </citation>
    <scope>NUCLEOTIDE SEQUENCE</scope>
    <source>
        <strain evidence="3">LMG 31484</strain>
    </source>
</reference>
<protein>
    <submittedName>
        <fullName evidence="3">Glycosyltransferase family 4 protein</fullName>
    </submittedName>
</protein>
<dbReference type="InterPro" id="IPR001296">
    <property type="entry name" value="Glyco_trans_1"/>
</dbReference>
<dbReference type="Gene3D" id="3.40.50.2000">
    <property type="entry name" value="Glycogen Phosphorylase B"/>
    <property type="match status" value="2"/>
</dbReference>
<accession>A0ABR9Y959</accession>
<dbReference type="Proteomes" id="UP000623107">
    <property type="component" value="Unassembled WGS sequence"/>
</dbReference>
<name>A0ABR9Y959_9PROT</name>
<organism evidence="3 4">
    <name type="scientific">Gluconobacter vitians</name>
    <dbReference type="NCBI Taxonomy" id="2728102"/>
    <lineage>
        <taxon>Bacteria</taxon>
        <taxon>Pseudomonadati</taxon>
        <taxon>Pseudomonadota</taxon>
        <taxon>Alphaproteobacteria</taxon>
        <taxon>Acetobacterales</taxon>
        <taxon>Acetobacteraceae</taxon>
        <taxon>Gluconobacter</taxon>
    </lineage>
</organism>
<dbReference type="CDD" id="cd03809">
    <property type="entry name" value="GT4_MtfB-like"/>
    <property type="match status" value="1"/>
</dbReference>
<evidence type="ECO:0000313" key="3">
    <source>
        <dbReference type="EMBL" id="MBF0860382.1"/>
    </source>
</evidence>
<gene>
    <name evidence="3" type="ORF">HKD24_14445</name>
</gene>
<evidence type="ECO:0000313" key="4">
    <source>
        <dbReference type="Proteomes" id="UP000623107"/>
    </source>
</evidence>
<feature type="domain" description="Glycosyl transferase family 1" evidence="2">
    <location>
        <begin position="239"/>
        <end position="358"/>
    </location>
</feature>
<dbReference type="RefSeq" id="WP_194260879.1">
    <property type="nucleotide sequence ID" value="NZ_JABCQG010000038.1"/>
</dbReference>
<comment type="caution">
    <text evidence="3">The sequence shown here is derived from an EMBL/GenBank/DDBJ whole genome shotgun (WGS) entry which is preliminary data.</text>
</comment>
<evidence type="ECO:0000259" key="2">
    <source>
        <dbReference type="Pfam" id="PF00534"/>
    </source>
</evidence>
<dbReference type="PANTHER" id="PTHR46401">
    <property type="entry name" value="GLYCOSYLTRANSFERASE WBBK-RELATED"/>
    <property type="match status" value="1"/>
</dbReference>
<dbReference type="EMBL" id="JABCQG010000038">
    <property type="protein sequence ID" value="MBF0860382.1"/>
    <property type="molecule type" value="Genomic_DNA"/>
</dbReference>
<dbReference type="PANTHER" id="PTHR46401:SF2">
    <property type="entry name" value="GLYCOSYLTRANSFERASE WBBK-RELATED"/>
    <property type="match status" value="1"/>
</dbReference>
<keyword evidence="1" id="KW-0808">Transferase</keyword>
<evidence type="ECO:0000256" key="1">
    <source>
        <dbReference type="ARBA" id="ARBA00022679"/>
    </source>
</evidence>
<sequence length="431" mass="47546">MTRSLSAERPFYTLDISRILTRASARVPTGIDRVELEYARYLCQHEPDHLEFAAAHPLRRFAVLPYARAVAFIEAIGAVWDNGIDDGGRAARLGKALLHGVLVPRLGRSAEPHTRTTGRNVYLLVSHHHLTRPELIAAAIRRRHGLFVPMIQDLIPLEFPEYAREREPARHLRRIETVVRYADAVLTPSEATRQSFLPYFERAGRSIPIWPVPLGVHLRAASGADSASDAETGTVGRRTHPYFVCLGTIEARKNHLLLLNLWRRLAQLHGDAAPHLVIVGKRGWENEQVIDMLERSPSLRGMMEEHNSLPDTTVVTLLKGAKALLFPSFSEGFGLPLAEALALGTPVLCSDIPVFHEIGQTSATYLDPLDGPGWMQAIETLAGLPVSGKQPVTMASAPLKPDQILNWPQSISRALDHVSTFVSNSTVSGGH</sequence>
<dbReference type="Pfam" id="PF00534">
    <property type="entry name" value="Glycos_transf_1"/>
    <property type="match status" value="1"/>
</dbReference>
<dbReference type="SUPFAM" id="SSF53756">
    <property type="entry name" value="UDP-Glycosyltransferase/glycogen phosphorylase"/>
    <property type="match status" value="1"/>
</dbReference>
<proteinExistence type="predicted"/>
<keyword evidence="4" id="KW-1185">Reference proteome</keyword>
<reference evidence="3" key="1">
    <citation type="submission" date="2020-04" db="EMBL/GenBank/DDBJ databases">
        <authorList>
            <person name="Sombolestani A."/>
        </authorList>
    </citation>
    <scope>NUCLEOTIDE SEQUENCE</scope>
    <source>
        <strain evidence="3">LMG 31484</strain>
    </source>
</reference>